<feature type="transmembrane region" description="Helical" evidence="1">
    <location>
        <begin position="12"/>
        <end position="30"/>
    </location>
</feature>
<dbReference type="InterPro" id="IPR050229">
    <property type="entry name" value="GlpE_sulfurtransferase"/>
</dbReference>
<dbReference type="PROSITE" id="PS50206">
    <property type="entry name" value="RHODANESE_3"/>
    <property type="match status" value="1"/>
</dbReference>
<dbReference type="CDD" id="cd00158">
    <property type="entry name" value="RHOD"/>
    <property type="match status" value="1"/>
</dbReference>
<keyword evidence="1" id="KW-0812">Transmembrane</keyword>
<evidence type="ECO:0000313" key="3">
    <source>
        <dbReference type="EMBL" id="MBC8519750.1"/>
    </source>
</evidence>
<evidence type="ECO:0000256" key="1">
    <source>
        <dbReference type="SAM" id="Phobius"/>
    </source>
</evidence>
<reference evidence="3 4" key="1">
    <citation type="submission" date="2020-08" db="EMBL/GenBank/DDBJ databases">
        <title>Bridging the membrane lipid divide: bacteria of the FCB group superphylum have the potential to synthesize archaeal ether lipids.</title>
        <authorList>
            <person name="Villanueva L."/>
            <person name="Von Meijenfeldt F.A.B."/>
            <person name="Westbye A.B."/>
            <person name="Yadav S."/>
            <person name="Hopmans E.C."/>
            <person name="Dutilh B.E."/>
            <person name="Sinninghe Damste J.S."/>
        </authorList>
    </citation>
    <scope>NUCLEOTIDE SEQUENCE [LARGE SCALE GENOMIC DNA]</scope>
    <source>
        <strain evidence="3">NIOZ-UU100</strain>
    </source>
</reference>
<keyword evidence="1" id="KW-1133">Transmembrane helix</keyword>
<dbReference type="SUPFAM" id="SSF52821">
    <property type="entry name" value="Rhodanese/Cell cycle control phosphatase"/>
    <property type="match status" value="1"/>
</dbReference>
<dbReference type="InterPro" id="IPR001763">
    <property type="entry name" value="Rhodanese-like_dom"/>
</dbReference>
<dbReference type="Pfam" id="PF00581">
    <property type="entry name" value="Rhodanese"/>
    <property type="match status" value="1"/>
</dbReference>
<keyword evidence="1" id="KW-0472">Membrane</keyword>
<dbReference type="EMBL" id="JACNFK010000026">
    <property type="protein sequence ID" value="MBC8519750.1"/>
    <property type="molecule type" value="Genomic_DNA"/>
</dbReference>
<accession>A0A8J6TVW3</accession>
<dbReference type="PANTHER" id="PTHR43031:SF18">
    <property type="entry name" value="RHODANESE-RELATED SULFURTRANSFERASES"/>
    <property type="match status" value="1"/>
</dbReference>
<evidence type="ECO:0000259" key="2">
    <source>
        <dbReference type="PROSITE" id="PS50206"/>
    </source>
</evidence>
<dbReference type="Gene3D" id="3.40.250.10">
    <property type="entry name" value="Rhodanese-like domain"/>
    <property type="match status" value="1"/>
</dbReference>
<sequence>MEELSTFIFNNWELVAAFVMTLVMLFFNIYGDQLRGFESITPEAAIRLMNEDDTVLLDVRAKDELTKDGQIKGASHIPLNQLKNSLGDLDKHRTHPVIAICRSGQRSGVACSQMKKGGFEKVYNLKGGIRSWKNAGLPVSYK</sequence>
<name>A0A8J6TVW3_9GAMM</name>
<comment type="caution">
    <text evidence="3">The sequence shown here is derived from an EMBL/GenBank/DDBJ whole genome shotgun (WGS) entry which is preliminary data.</text>
</comment>
<dbReference type="PANTHER" id="PTHR43031">
    <property type="entry name" value="FAD-DEPENDENT OXIDOREDUCTASE"/>
    <property type="match status" value="1"/>
</dbReference>
<gene>
    <name evidence="3" type="ORF">H8D24_05000</name>
</gene>
<dbReference type="SMART" id="SM00450">
    <property type="entry name" value="RHOD"/>
    <property type="match status" value="1"/>
</dbReference>
<organism evidence="3 4">
    <name type="scientific">Candidatus Thiopontia autotrophica</name>
    <dbReference type="NCBI Taxonomy" id="2841688"/>
    <lineage>
        <taxon>Bacteria</taxon>
        <taxon>Pseudomonadati</taxon>
        <taxon>Pseudomonadota</taxon>
        <taxon>Gammaproteobacteria</taxon>
        <taxon>Candidatus Thiopontia</taxon>
    </lineage>
</organism>
<dbReference type="InterPro" id="IPR036873">
    <property type="entry name" value="Rhodanese-like_dom_sf"/>
</dbReference>
<proteinExistence type="predicted"/>
<feature type="domain" description="Rhodanese" evidence="2">
    <location>
        <begin position="50"/>
        <end position="141"/>
    </location>
</feature>
<protein>
    <submittedName>
        <fullName evidence="3">Rhodanese-like domain-containing protein</fullName>
    </submittedName>
</protein>
<evidence type="ECO:0000313" key="4">
    <source>
        <dbReference type="Proteomes" id="UP000654401"/>
    </source>
</evidence>
<dbReference type="Proteomes" id="UP000654401">
    <property type="component" value="Unassembled WGS sequence"/>
</dbReference>
<dbReference type="AlphaFoldDB" id="A0A8J6TVW3"/>